<keyword evidence="1" id="KW-0812">Transmembrane</keyword>
<dbReference type="EMBL" id="VNHS01000006">
    <property type="protein sequence ID" value="TYP73967.1"/>
    <property type="molecule type" value="Genomic_DNA"/>
</dbReference>
<keyword evidence="1" id="KW-0472">Membrane</keyword>
<dbReference type="RefSeq" id="WP_148930388.1">
    <property type="nucleotide sequence ID" value="NZ_VNHS01000006.1"/>
</dbReference>
<sequence>MIQLLPFTRRSFVIGACALAALLGVVIWFDRADPMRNDGLTTYTDPVGRFKIYTIMLMNESRHDIKLQSVQVNDGEMPMIAQLGVTYGSGHQVQYIGDQTDPAIRFMELRALPIRPKASEEEIRAIIADRSPTPTYYGVMFRYDREPVRQVTIRYTYYGLPKVKHIRSWFEFEVPF</sequence>
<evidence type="ECO:0000256" key="1">
    <source>
        <dbReference type="SAM" id="Phobius"/>
    </source>
</evidence>
<dbReference type="OrthoDB" id="2615673at2"/>
<keyword evidence="1" id="KW-1133">Transmembrane helix</keyword>
<evidence type="ECO:0000313" key="3">
    <source>
        <dbReference type="Proteomes" id="UP000323257"/>
    </source>
</evidence>
<feature type="transmembrane region" description="Helical" evidence="1">
    <location>
        <begin position="12"/>
        <end position="29"/>
    </location>
</feature>
<dbReference type="AlphaFoldDB" id="A0A5S5C3T3"/>
<organism evidence="2 3">
    <name type="scientific">Paenibacillus methanolicus</name>
    <dbReference type="NCBI Taxonomy" id="582686"/>
    <lineage>
        <taxon>Bacteria</taxon>
        <taxon>Bacillati</taxon>
        <taxon>Bacillota</taxon>
        <taxon>Bacilli</taxon>
        <taxon>Bacillales</taxon>
        <taxon>Paenibacillaceae</taxon>
        <taxon>Paenibacillus</taxon>
    </lineage>
</organism>
<dbReference type="Proteomes" id="UP000323257">
    <property type="component" value="Unassembled WGS sequence"/>
</dbReference>
<reference evidence="2 3" key="1">
    <citation type="submission" date="2019-07" db="EMBL/GenBank/DDBJ databases">
        <title>Genomic Encyclopedia of Type Strains, Phase III (KMG-III): the genomes of soil and plant-associated and newly described type strains.</title>
        <authorList>
            <person name="Whitman W."/>
        </authorList>
    </citation>
    <scope>NUCLEOTIDE SEQUENCE [LARGE SCALE GENOMIC DNA]</scope>
    <source>
        <strain evidence="2 3">BL24</strain>
    </source>
</reference>
<protein>
    <submittedName>
        <fullName evidence="2">Uncharacterized protein</fullName>
    </submittedName>
</protein>
<proteinExistence type="predicted"/>
<name>A0A5S5C3T3_9BACL</name>
<comment type="caution">
    <text evidence="2">The sequence shown here is derived from an EMBL/GenBank/DDBJ whole genome shotgun (WGS) entry which is preliminary data.</text>
</comment>
<evidence type="ECO:0000313" key="2">
    <source>
        <dbReference type="EMBL" id="TYP73967.1"/>
    </source>
</evidence>
<keyword evidence="3" id="KW-1185">Reference proteome</keyword>
<gene>
    <name evidence="2" type="ORF">BCM02_106247</name>
</gene>
<accession>A0A5S5C3T3</accession>